<reference evidence="18 19" key="1">
    <citation type="journal article" date="2017" name="Water Res.">
        <title>Comammox in drinking water systems.</title>
        <authorList>
            <person name="Wang Y."/>
            <person name="Ma L."/>
            <person name="Mao Y."/>
            <person name="Jiang X."/>
            <person name="Xia Y."/>
            <person name="Yu K."/>
            <person name="Li B."/>
            <person name="Zhang T."/>
        </authorList>
    </citation>
    <scope>NUCLEOTIDE SEQUENCE [LARGE SCALE GENOMIC DNA]</scope>
    <source>
        <strain evidence="18">SG_bin8</strain>
    </source>
</reference>
<dbReference type="Proteomes" id="UP000192872">
    <property type="component" value="Unassembled WGS sequence"/>
</dbReference>
<dbReference type="InterPro" id="IPR043130">
    <property type="entry name" value="CDP-OH_PTrfase_TM_dom"/>
</dbReference>
<dbReference type="PANTHER" id="PTHR14269:SF61">
    <property type="entry name" value="CDP-DIACYLGLYCEROL--SERINE O-PHOSPHATIDYLTRANSFERASE"/>
    <property type="match status" value="1"/>
</dbReference>
<dbReference type="PANTHER" id="PTHR14269">
    <property type="entry name" value="CDP-DIACYLGLYCEROL--GLYCEROL-3-PHOSPHATE 3-PHOSPHATIDYLTRANSFERASE-RELATED"/>
    <property type="match status" value="1"/>
</dbReference>
<keyword evidence="13" id="KW-1208">Phospholipid metabolism</keyword>
<proteinExistence type="inferred from homology"/>
<feature type="transmembrane region" description="Helical" evidence="16">
    <location>
        <begin position="210"/>
        <end position="226"/>
    </location>
</feature>
<feature type="transmembrane region" description="Helical" evidence="16">
    <location>
        <begin position="88"/>
        <end position="105"/>
    </location>
</feature>
<dbReference type="InterPro" id="IPR000462">
    <property type="entry name" value="CDP-OH_P_trans"/>
</dbReference>
<evidence type="ECO:0000256" key="14">
    <source>
        <dbReference type="ARBA" id="ARBA00032361"/>
    </source>
</evidence>
<evidence type="ECO:0000256" key="12">
    <source>
        <dbReference type="ARBA" id="ARBA00023209"/>
    </source>
</evidence>
<dbReference type="PROSITE" id="PS00379">
    <property type="entry name" value="CDP_ALCOHOL_P_TRANSF"/>
    <property type="match status" value="1"/>
</dbReference>
<dbReference type="Pfam" id="PF01066">
    <property type="entry name" value="CDP-OH_P_transf"/>
    <property type="match status" value="1"/>
</dbReference>
<evidence type="ECO:0000256" key="2">
    <source>
        <dbReference type="ARBA" id="ARBA00004127"/>
    </source>
</evidence>
<keyword evidence="10" id="KW-0443">Lipid metabolism</keyword>
<evidence type="ECO:0000313" key="19">
    <source>
        <dbReference type="Proteomes" id="UP000192872"/>
    </source>
</evidence>
<comment type="subcellular location">
    <subcellularLocation>
        <location evidence="2">Endomembrane system</location>
        <topology evidence="2">Multi-pass membrane protein</topology>
    </subcellularLocation>
</comment>
<evidence type="ECO:0000256" key="6">
    <source>
        <dbReference type="ARBA" id="ARBA00022516"/>
    </source>
</evidence>
<name>A0A1W9HX98_9HYPH</name>
<dbReference type="InterPro" id="IPR048254">
    <property type="entry name" value="CDP_ALCOHOL_P_TRANSF_CS"/>
</dbReference>
<feature type="transmembrane region" description="Helical" evidence="16">
    <location>
        <begin position="50"/>
        <end position="68"/>
    </location>
</feature>
<feature type="domain" description="CDP-alcohol phosphatidyltransferase C-terminal" evidence="17">
    <location>
        <begin position="209"/>
        <end position="245"/>
    </location>
</feature>
<dbReference type="GO" id="GO:0012505">
    <property type="term" value="C:endomembrane system"/>
    <property type="evidence" value="ECO:0007669"/>
    <property type="project" value="UniProtKB-SubCell"/>
</dbReference>
<sequence>MNEDIPQKPPLPRRFVKIPVRVLAPNLVTLLALCSGLTAIRLSIEGKVELALIAVIFAAILDGIDGRLARLLKGTSKFGAELDSLTDFVNFGVAPALILYSWLLVDIRNAGWIAALVFAIAAALRLARFNVQLDDPTKPAWAAGYFTGIPAPAGAITVLLPAYLVELGLPKSSLPPLLVALYVLFIAWLMVSQLPTYSGKGSKLAVGREWVMLVLLGVALFIGLLVAYTWEVMALSTIFYLAMIPLSIRSHRRLKASDAASKAP</sequence>
<evidence type="ECO:0000259" key="17">
    <source>
        <dbReference type="Pfam" id="PF08009"/>
    </source>
</evidence>
<keyword evidence="11 16" id="KW-0472">Membrane</keyword>
<feature type="transmembrane region" description="Helical" evidence="16">
    <location>
        <begin position="143"/>
        <end position="165"/>
    </location>
</feature>
<comment type="caution">
    <text evidence="18">The sequence shown here is derived from an EMBL/GenBank/DDBJ whole genome shotgun (WGS) entry which is preliminary data.</text>
</comment>
<evidence type="ECO:0000256" key="4">
    <source>
        <dbReference type="ARBA" id="ARBA00013174"/>
    </source>
</evidence>
<keyword evidence="12" id="KW-0594">Phospholipid biosynthesis</keyword>
<evidence type="ECO:0000256" key="15">
    <source>
        <dbReference type="RuleBase" id="RU003750"/>
    </source>
</evidence>
<dbReference type="InterPro" id="IPR050324">
    <property type="entry name" value="CDP-alcohol_PTase-I"/>
</dbReference>
<dbReference type="EMBL" id="LWDL01000016">
    <property type="protein sequence ID" value="OQW52010.1"/>
    <property type="molecule type" value="Genomic_DNA"/>
</dbReference>
<evidence type="ECO:0000256" key="16">
    <source>
        <dbReference type="SAM" id="Phobius"/>
    </source>
</evidence>
<evidence type="ECO:0000313" key="18">
    <source>
        <dbReference type="EMBL" id="OQW52010.1"/>
    </source>
</evidence>
<evidence type="ECO:0000256" key="13">
    <source>
        <dbReference type="ARBA" id="ARBA00023264"/>
    </source>
</evidence>
<dbReference type="Gene3D" id="1.20.120.1760">
    <property type="match status" value="1"/>
</dbReference>
<evidence type="ECO:0000256" key="3">
    <source>
        <dbReference type="ARBA" id="ARBA00010441"/>
    </source>
</evidence>
<comment type="similarity">
    <text evidence="3 15">Belongs to the CDP-alcohol phosphatidyltransferase class-I family.</text>
</comment>
<organism evidence="18 19">
    <name type="scientific">Candidatus Raskinella chloraquaticus</name>
    <dbReference type="NCBI Taxonomy" id="1951219"/>
    <lineage>
        <taxon>Bacteria</taxon>
        <taxon>Pseudomonadati</taxon>
        <taxon>Pseudomonadota</taxon>
        <taxon>Alphaproteobacteria</taxon>
        <taxon>Hyphomicrobiales</taxon>
        <taxon>Phreatobacteraceae</taxon>
        <taxon>Candidatus Raskinella</taxon>
    </lineage>
</organism>
<evidence type="ECO:0000256" key="5">
    <source>
        <dbReference type="ARBA" id="ARBA00017171"/>
    </source>
</evidence>
<feature type="transmembrane region" description="Helical" evidence="16">
    <location>
        <begin position="20"/>
        <end position="44"/>
    </location>
</feature>
<dbReference type="NCBIfam" id="TIGR00473">
    <property type="entry name" value="pssA"/>
    <property type="match status" value="1"/>
</dbReference>
<protein>
    <recommendedName>
        <fullName evidence="5">CDP-diacylglycerol--serine O-phosphatidyltransferase</fullName>
        <ecNumber evidence="4">2.7.8.8</ecNumber>
    </recommendedName>
    <alternativeName>
        <fullName evidence="14">Phosphatidylserine synthase</fullName>
    </alternativeName>
</protein>
<dbReference type="Pfam" id="PF08009">
    <property type="entry name" value="CDP-OH_P_tran_2"/>
    <property type="match status" value="1"/>
</dbReference>
<keyword evidence="9 16" id="KW-1133">Transmembrane helix</keyword>
<dbReference type="GO" id="GO:0008654">
    <property type="term" value="P:phospholipid biosynthetic process"/>
    <property type="evidence" value="ECO:0007669"/>
    <property type="project" value="UniProtKB-KW"/>
</dbReference>
<dbReference type="AlphaFoldDB" id="A0A1W9HX98"/>
<dbReference type="EC" id="2.7.8.8" evidence="4"/>
<dbReference type="InterPro" id="IPR004533">
    <property type="entry name" value="CDP-diaglyc--ser_O-PTrfase"/>
</dbReference>
<evidence type="ECO:0000256" key="1">
    <source>
        <dbReference type="ARBA" id="ARBA00000287"/>
    </source>
</evidence>
<dbReference type="InterPro" id="IPR012616">
    <property type="entry name" value="CDP-OH_P_trans_C"/>
</dbReference>
<keyword evidence="7 15" id="KW-0808">Transferase</keyword>
<dbReference type="RefSeq" id="WP_376800474.1">
    <property type="nucleotide sequence ID" value="NZ_DBNB01000013.1"/>
</dbReference>
<feature type="transmembrane region" description="Helical" evidence="16">
    <location>
        <begin position="111"/>
        <end position="131"/>
    </location>
</feature>
<accession>A0A1W9HX98</accession>
<comment type="catalytic activity">
    <reaction evidence="1">
        <text>a CDP-1,2-diacyl-sn-glycerol + L-serine = a 1,2-diacyl-sn-glycero-3-phospho-L-serine + CMP + H(+)</text>
        <dbReference type="Rhea" id="RHEA:16913"/>
        <dbReference type="ChEBI" id="CHEBI:15378"/>
        <dbReference type="ChEBI" id="CHEBI:33384"/>
        <dbReference type="ChEBI" id="CHEBI:57262"/>
        <dbReference type="ChEBI" id="CHEBI:58332"/>
        <dbReference type="ChEBI" id="CHEBI:60377"/>
        <dbReference type="EC" id="2.7.8.8"/>
    </reaction>
</comment>
<dbReference type="GO" id="GO:0003882">
    <property type="term" value="F:CDP-diacylglycerol-serine O-phosphatidyltransferase activity"/>
    <property type="evidence" value="ECO:0007669"/>
    <property type="project" value="UniProtKB-EC"/>
</dbReference>
<evidence type="ECO:0000256" key="9">
    <source>
        <dbReference type="ARBA" id="ARBA00022989"/>
    </source>
</evidence>
<evidence type="ECO:0000256" key="10">
    <source>
        <dbReference type="ARBA" id="ARBA00023098"/>
    </source>
</evidence>
<dbReference type="STRING" id="1827387.A4S15_09250"/>
<keyword evidence="8 16" id="KW-0812">Transmembrane</keyword>
<evidence type="ECO:0000256" key="7">
    <source>
        <dbReference type="ARBA" id="ARBA00022679"/>
    </source>
</evidence>
<dbReference type="GO" id="GO:0016020">
    <property type="term" value="C:membrane"/>
    <property type="evidence" value="ECO:0007669"/>
    <property type="project" value="InterPro"/>
</dbReference>
<gene>
    <name evidence="18" type="ORF">A4S15_09250</name>
</gene>
<evidence type="ECO:0000256" key="11">
    <source>
        <dbReference type="ARBA" id="ARBA00023136"/>
    </source>
</evidence>
<feature type="transmembrane region" description="Helical" evidence="16">
    <location>
        <begin position="177"/>
        <end position="198"/>
    </location>
</feature>
<keyword evidence="6" id="KW-0444">Lipid biosynthesis</keyword>
<evidence type="ECO:0000256" key="8">
    <source>
        <dbReference type="ARBA" id="ARBA00022692"/>
    </source>
</evidence>